<proteinExistence type="inferred from homology"/>
<gene>
    <name evidence="2" type="ORF">IFM89_036309</name>
</gene>
<dbReference type="OrthoDB" id="647894at2759"/>
<comment type="similarity">
    <text evidence="1">Belongs to the plant acyltransferase family.</text>
</comment>
<organism evidence="2 3">
    <name type="scientific">Coptis chinensis</name>
    <dbReference type="NCBI Taxonomy" id="261450"/>
    <lineage>
        <taxon>Eukaryota</taxon>
        <taxon>Viridiplantae</taxon>
        <taxon>Streptophyta</taxon>
        <taxon>Embryophyta</taxon>
        <taxon>Tracheophyta</taxon>
        <taxon>Spermatophyta</taxon>
        <taxon>Magnoliopsida</taxon>
        <taxon>Ranunculales</taxon>
        <taxon>Ranunculaceae</taxon>
        <taxon>Coptidoideae</taxon>
        <taxon>Coptis</taxon>
    </lineage>
</organism>
<dbReference type="PANTHER" id="PTHR31642:SF160">
    <property type="entry name" value="HXXXD-TYPE ACYL-TRANSFERASE FAMILY PROTEIN"/>
    <property type="match status" value="1"/>
</dbReference>
<dbReference type="Pfam" id="PF02458">
    <property type="entry name" value="Transferase"/>
    <property type="match status" value="1"/>
</dbReference>
<dbReference type="AlphaFoldDB" id="A0A835IIW2"/>
<evidence type="ECO:0000256" key="1">
    <source>
        <dbReference type="ARBA" id="ARBA00009861"/>
    </source>
</evidence>
<evidence type="ECO:0000313" key="3">
    <source>
        <dbReference type="Proteomes" id="UP000631114"/>
    </source>
</evidence>
<evidence type="ECO:0000313" key="2">
    <source>
        <dbReference type="EMBL" id="KAF9617388.1"/>
    </source>
</evidence>
<dbReference type="Proteomes" id="UP000631114">
    <property type="component" value="Unassembled WGS sequence"/>
</dbReference>
<dbReference type="PANTHER" id="PTHR31642">
    <property type="entry name" value="TRICHOTHECENE 3-O-ACETYLTRANSFERASE"/>
    <property type="match status" value="1"/>
</dbReference>
<comment type="caution">
    <text evidence="2">The sequence shown here is derived from an EMBL/GenBank/DDBJ whole genome shotgun (WGS) entry which is preliminary data.</text>
</comment>
<dbReference type="Gene3D" id="3.30.559.10">
    <property type="entry name" value="Chloramphenicol acetyltransferase-like domain"/>
    <property type="match status" value="2"/>
</dbReference>
<protein>
    <submittedName>
        <fullName evidence="2">Uncharacterized protein</fullName>
    </submittedName>
</protein>
<accession>A0A835IIW2</accession>
<reference evidence="2 3" key="1">
    <citation type="submission" date="2020-10" db="EMBL/GenBank/DDBJ databases">
        <title>The Coptis chinensis genome and diversification of protoberbering-type alkaloids.</title>
        <authorList>
            <person name="Wang B."/>
            <person name="Shu S."/>
            <person name="Song C."/>
            <person name="Liu Y."/>
        </authorList>
    </citation>
    <scope>NUCLEOTIDE SEQUENCE [LARGE SCALE GENOMIC DNA]</scope>
    <source>
        <strain evidence="2">HL-2020</strain>
        <tissue evidence="2">Leaf</tissue>
    </source>
</reference>
<dbReference type="GO" id="GO:0016747">
    <property type="term" value="F:acyltransferase activity, transferring groups other than amino-acyl groups"/>
    <property type="evidence" value="ECO:0007669"/>
    <property type="project" value="TreeGrafter"/>
</dbReference>
<dbReference type="EMBL" id="JADFTS010000003">
    <property type="protein sequence ID" value="KAF9617388.1"/>
    <property type="molecule type" value="Genomic_DNA"/>
</dbReference>
<dbReference type="InterPro" id="IPR023213">
    <property type="entry name" value="CAT-like_dom_sf"/>
</dbReference>
<name>A0A835IIW2_9MAGN</name>
<sequence>MATSEFNVEFTTKSVVKASDFSREPYIIHFSNLDILSGRSPVTILFFYAKPQVENFSSILSVIKTSLSKVLNHYHPFAGRIVPNPVRNEPELLCNNEGVEVMEAYASIDLASLNFYDINKTLKNLLVQTPLDIPLRFQVTSFTCGGFSISLDFDHIIADAAAFAMFLVSFCQIAREKPISVYPNHERSNFQPRSPPTYGPLLDRNFTKCTVEMILSAPKSYDISVKRLYFIESSDVLKLQEVASENGESRTKHEAFSAYLWRLVASALKESDTRCNMGWMVDGRGKMVSKAMSNFIGNVVSMAVGEADVEELNQATLSDVASLAHKAITEVTNEKHFLDLIDWIECHKPGMFAAKMVLGITGPAVIVSSARHFPLTQMDLGFGIPVLGTCYSAIPSLGAAYINPQPSSRGDGSWVVYGMVWPELASALESDANNIFKPITAKHLGLKVV</sequence>
<dbReference type="InterPro" id="IPR050317">
    <property type="entry name" value="Plant_Fungal_Acyltransferase"/>
</dbReference>
<keyword evidence="3" id="KW-1185">Reference proteome</keyword>